<comment type="caution">
    <text evidence="3">The sequence shown here is derived from an EMBL/GenBank/DDBJ whole genome shotgun (WGS) entry which is preliminary data.</text>
</comment>
<organism evidence="3 4">
    <name type="scientific">Syntrophorhabdus aromaticivorans</name>
    <dbReference type="NCBI Taxonomy" id="328301"/>
    <lineage>
        <taxon>Bacteria</taxon>
        <taxon>Pseudomonadati</taxon>
        <taxon>Thermodesulfobacteriota</taxon>
        <taxon>Syntrophorhabdia</taxon>
        <taxon>Syntrophorhabdales</taxon>
        <taxon>Syntrophorhabdaceae</taxon>
        <taxon>Syntrophorhabdus</taxon>
    </lineage>
</organism>
<feature type="domain" description="DNA helicase Pif1-like DEAD-box helicase" evidence="1">
    <location>
        <begin position="22"/>
        <end position="215"/>
    </location>
</feature>
<dbReference type="PANTHER" id="PTHR47642:SF5">
    <property type="entry name" value="ATP-DEPENDENT DNA HELICASE"/>
    <property type="match status" value="1"/>
</dbReference>
<feature type="domain" description="WYL" evidence="2">
    <location>
        <begin position="452"/>
        <end position="520"/>
    </location>
</feature>
<dbReference type="Proteomes" id="UP000777265">
    <property type="component" value="Unassembled WGS sequence"/>
</dbReference>
<dbReference type="GO" id="GO:0000723">
    <property type="term" value="P:telomere maintenance"/>
    <property type="evidence" value="ECO:0007669"/>
    <property type="project" value="InterPro"/>
</dbReference>
<dbReference type="InterPro" id="IPR027417">
    <property type="entry name" value="P-loop_NTPase"/>
</dbReference>
<dbReference type="InterPro" id="IPR010285">
    <property type="entry name" value="DNA_helicase_pif1-like_DEAD"/>
</dbReference>
<evidence type="ECO:0000313" key="4">
    <source>
        <dbReference type="Proteomes" id="UP000777265"/>
    </source>
</evidence>
<dbReference type="SUPFAM" id="SSF52540">
    <property type="entry name" value="P-loop containing nucleoside triphosphate hydrolases"/>
    <property type="match status" value="2"/>
</dbReference>
<dbReference type="CDD" id="cd18809">
    <property type="entry name" value="SF1_C_RecD"/>
    <property type="match status" value="1"/>
</dbReference>
<dbReference type="InterPro" id="IPR051055">
    <property type="entry name" value="PIF1_helicase"/>
</dbReference>
<accession>A0A971M6B3</accession>
<reference evidence="3" key="1">
    <citation type="journal article" date="2020" name="Biotechnol. Biofuels">
        <title>New insights from the biogas microbiome by comprehensive genome-resolved metagenomics of nearly 1600 species originating from multiple anaerobic digesters.</title>
        <authorList>
            <person name="Campanaro S."/>
            <person name="Treu L."/>
            <person name="Rodriguez-R L.M."/>
            <person name="Kovalovszki A."/>
            <person name="Ziels R.M."/>
            <person name="Maus I."/>
            <person name="Zhu X."/>
            <person name="Kougias P.G."/>
            <person name="Basile A."/>
            <person name="Luo G."/>
            <person name="Schluter A."/>
            <person name="Konstantinidis K.T."/>
            <person name="Angelidaki I."/>
        </authorList>
    </citation>
    <scope>NUCLEOTIDE SEQUENCE</scope>
    <source>
        <strain evidence="3">AS06rmzACSIP_7</strain>
    </source>
</reference>
<dbReference type="Gene3D" id="3.40.50.300">
    <property type="entry name" value="P-loop containing nucleotide triphosphate hydrolases"/>
    <property type="match status" value="2"/>
</dbReference>
<name>A0A971M6B3_9BACT</name>
<reference evidence="3" key="2">
    <citation type="submission" date="2020-01" db="EMBL/GenBank/DDBJ databases">
        <authorList>
            <person name="Campanaro S."/>
        </authorList>
    </citation>
    <scope>NUCLEOTIDE SEQUENCE</scope>
    <source>
        <strain evidence="3">AS06rmzACSIP_7</strain>
    </source>
</reference>
<dbReference type="PROSITE" id="PS52050">
    <property type="entry name" value="WYL"/>
    <property type="match status" value="1"/>
</dbReference>
<dbReference type="Pfam" id="PF05970">
    <property type="entry name" value="PIF1"/>
    <property type="match status" value="1"/>
</dbReference>
<dbReference type="Pfam" id="PF13280">
    <property type="entry name" value="WYL"/>
    <property type="match status" value="1"/>
</dbReference>
<protein>
    <submittedName>
        <fullName evidence="3">AAA family ATPase</fullName>
    </submittedName>
</protein>
<dbReference type="GO" id="GO:0003678">
    <property type="term" value="F:DNA helicase activity"/>
    <property type="evidence" value="ECO:0007669"/>
    <property type="project" value="InterPro"/>
</dbReference>
<dbReference type="AlphaFoldDB" id="A0A971M6B3"/>
<gene>
    <name evidence="3" type="ORF">GXY80_14070</name>
</gene>
<sequence>MDHRQSRPPIEINPEFQKALDIMENSSRHVFITGRAGTGKSTLLDHFRRTTRKKVAVLAPTGVAALNIQGQTVHSFFGFKPNVTPDKIKKITGQEGRLFKELDAVIIDEISMVRADLLDCVEKALRLNGPSRKKWFGGIQMIFIGDLYQLPPVVTSAEKEIFTHRYETPYFFSAQVFEEATFDMELVELETVYRQTEPDFVALLNAIRNRSCTQEDIDRLNEKHQQDFKPPDDGFYVTLTSTNNLATERNLEKLDALPGTPLQYQGTVSGEFDRSSLPAEEALSLKPGAQVMLVNNDKYGRWVNGTIGKVTGIEKGDEQENEILVMLQGGEIVEVTPHTWDLFEYEYDRSTKRIFTRKTGSFTQYPLRLAWAVTIHKSQGKTFDKVAIDIGRGAFAHGQVYVALSRCRTFAGIVLTKKITRAHIRTDWRVAQFLARFQYRKADERMSYRERFGIVEDAIKRGMDLEILYLKPDDKKSRRTIRPISIEEMEYKGKAFEGLRAYCHLRREERTFRIDRILEIAYDIGRQ</sequence>
<proteinExistence type="predicted"/>
<dbReference type="FunFam" id="3.40.50.300:FF:001498">
    <property type="entry name" value="ATP-dependent DNA helicase"/>
    <property type="match status" value="1"/>
</dbReference>
<dbReference type="InterPro" id="IPR026881">
    <property type="entry name" value="WYL_dom"/>
</dbReference>
<evidence type="ECO:0000259" key="2">
    <source>
        <dbReference type="Pfam" id="PF13280"/>
    </source>
</evidence>
<dbReference type="PANTHER" id="PTHR47642">
    <property type="entry name" value="ATP-DEPENDENT DNA HELICASE"/>
    <property type="match status" value="1"/>
</dbReference>
<dbReference type="GO" id="GO:0006281">
    <property type="term" value="P:DNA repair"/>
    <property type="evidence" value="ECO:0007669"/>
    <property type="project" value="InterPro"/>
</dbReference>
<evidence type="ECO:0000313" key="3">
    <source>
        <dbReference type="EMBL" id="NLW36584.1"/>
    </source>
</evidence>
<evidence type="ECO:0000259" key="1">
    <source>
        <dbReference type="Pfam" id="PF05970"/>
    </source>
</evidence>
<dbReference type="EMBL" id="JAAYEE010000270">
    <property type="protein sequence ID" value="NLW36584.1"/>
    <property type="molecule type" value="Genomic_DNA"/>
</dbReference>